<proteinExistence type="predicted"/>
<comment type="caution">
    <text evidence="1">The sequence shown here is derived from an EMBL/GenBank/DDBJ whole genome shotgun (WGS) entry which is preliminary data.</text>
</comment>
<name>A0A4U5MK99_STECR</name>
<evidence type="ECO:0000313" key="2">
    <source>
        <dbReference type="Proteomes" id="UP000298663"/>
    </source>
</evidence>
<gene>
    <name evidence="1" type="ORF">L596_021920</name>
</gene>
<accession>A0A4U5MK99</accession>
<dbReference type="OrthoDB" id="10606081at2759"/>
<sequence>MAPIASFELLKECLFLKNVGLSFKASLFVLFPPDPAHPSSTRLRPWRQASISKQEAQRCRPAPLEACDSRLTLTASCLLR</sequence>
<dbReference type="EMBL" id="AZBU02000007">
    <property type="protein sequence ID" value="TKR69817.1"/>
    <property type="molecule type" value="Genomic_DNA"/>
</dbReference>
<organism evidence="1 2">
    <name type="scientific">Steinernema carpocapsae</name>
    <name type="common">Entomopathogenic nematode</name>
    <dbReference type="NCBI Taxonomy" id="34508"/>
    <lineage>
        <taxon>Eukaryota</taxon>
        <taxon>Metazoa</taxon>
        <taxon>Ecdysozoa</taxon>
        <taxon>Nematoda</taxon>
        <taxon>Chromadorea</taxon>
        <taxon>Rhabditida</taxon>
        <taxon>Tylenchina</taxon>
        <taxon>Panagrolaimomorpha</taxon>
        <taxon>Strongyloidoidea</taxon>
        <taxon>Steinernematidae</taxon>
        <taxon>Steinernema</taxon>
    </lineage>
</organism>
<dbReference type="AlphaFoldDB" id="A0A4U5MK99"/>
<reference evidence="1 2" key="1">
    <citation type="journal article" date="2015" name="Genome Biol.">
        <title>Comparative genomics of Steinernema reveals deeply conserved gene regulatory networks.</title>
        <authorList>
            <person name="Dillman A.R."/>
            <person name="Macchietto M."/>
            <person name="Porter C.F."/>
            <person name="Rogers A."/>
            <person name="Williams B."/>
            <person name="Antoshechkin I."/>
            <person name="Lee M.M."/>
            <person name="Goodwin Z."/>
            <person name="Lu X."/>
            <person name="Lewis E.E."/>
            <person name="Goodrich-Blair H."/>
            <person name="Stock S.P."/>
            <person name="Adams B.J."/>
            <person name="Sternberg P.W."/>
            <person name="Mortazavi A."/>
        </authorList>
    </citation>
    <scope>NUCLEOTIDE SEQUENCE [LARGE SCALE GENOMIC DNA]</scope>
    <source>
        <strain evidence="1 2">ALL</strain>
    </source>
</reference>
<protein>
    <submittedName>
        <fullName evidence="1">Uncharacterized protein</fullName>
    </submittedName>
</protein>
<dbReference type="Proteomes" id="UP000298663">
    <property type="component" value="Unassembled WGS sequence"/>
</dbReference>
<keyword evidence="2" id="KW-1185">Reference proteome</keyword>
<evidence type="ECO:0000313" key="1">
    <source>
        <dbReference type="EMBL" id="TKR69817.1"/>
    </source>
</evidence>
<reference evidence="1 2" key="2">
    <citation type="journal article" date="2019" name="G3 (Bethesda)">
        <title>Hybrid Assembly of the Genome of the Entomopathogenic Nematode Steinernema carpocapsae Identifies the X-Chromosome.</title>
        <authorList>
            <person name="Serra L."/>
            <person name="Macchietto M."/>
            <person name="Macias-Munoz A."/>
            <person name="McGill C.J."/>
            <person name="Rodriguez I.M."/>
            <person name="Rodriguez B."/>
            <person name="Murad R."/>
            <person name="Mortazavi A."/>
        </authorList>
    </citation>
    <scope>NUCLEOTIDE SEQUENCE [LARGE SCALE GENOMIC DNA]</scope>
    <source>
        <strain evidence="1 2">ALL</strain>
    </source>
</reference>